<dbReference type="SMART" id="SM00406">
    <property type="entry name" value="IGv"/>
    <property type="match status" value="2"/>
</dbReference>
<feature type="domain" description="Ig-like" evidence="11">
    <location>
        <begin position="35"/>
        <end position="129"/>
    </location>
</feature>
<keyword evidence="5" id="KW-1015">Disulfide bond</keyword>
<feature type="chain" id="PRO_5043406549" description="Ig-like domain-containing protein" evidence="10">
    <location>
        <begin position="20"/>
        <end position="442"/>
    </location>
</feature>
<feature type="signal peptide" evidence="10">
    <location>
        <begin position="1"/>
        <end position="19"/>
    </location>
</feature>
<feature type="transmembrane region" description="Helical" evidence="9">
    <location>
        <begin position="329"/>
        <end position="353"/>
    </location>
</feature>
<dbReference type="InterPro" id="IPR039939">
    <property type="entry name" value="VSIG4"/>
</dbReference>
<sequence>MRVFAFFLYFVASLTISRAEFNLTVQQDVHGTWRSSVILPCSYSPVHDTLHRVTWRMHGQMILASDSTGDHTFLTKDRGRLSLPWERQGGAVSLTIMNLQIDDGGQYSCEVSLMLNGTGDLVKKEAVINLDVRKVAVTKPLIQHEGSSLEVSEGATVNLTCSAEGSPPITYRWFKRDQAPGSGTVFQSGISLLINNFQASHSGTYYCEAENRIPAKTTQQSEEVHLSVRDDIIAQWTTPKSRMVSPEDTVPTEWSGSTHHTKAPSSANAAGAASQTPPSTRILKTVMHTTESHGNNRRPYHTDPTGRHTPVNNMTTTHSAASSASSGLALPYIILIIVLSLAFLCILIVAVVIQRRRRKTSGQISEMPSMNALNARASQDSAAVNVPPQGNGCHQTSGQNRTTAMPRTQNEYQLMTAKESEYQAISRKPENEYELLMQPRQE</sequence>
<dbReference type="Pfam" id="PF07686">
    <property type="entry name" value="V-set"/>
    <property type="match status" value="1"/>
</dbReference>
<evidence type="ECO:0000256" key="6">
    <source>
        <dbReference type="ARBA" id="ARBA00023180"/>
    </source>
</evidence>
<evidence type="ECO:0000313" key="13">
    <source>
        <dbReference type="Proteomes" id="UP001066276"/>
    </source>
</evidence>
<dbReference type="InterPro" id="IPR013106">
    <property type="entry name" value="Ig_V-set"/>
</dbReference>
<dbReference type="SMART" id="SM00409">
    <property type="entry name" value="IG"/>
    <property type="match status" value="2"/>
</dbReference>
<evidence type="ECO:0000256" key="2">
    <source>
        <dbReference type="ARBA" id="ARBA00022475"/>
    </source>
</evidence>
<dbReference type="InterPro" id="IPR007110">
    <property type="entry name" value="Ig-like_dom"/>
</dbReference>
<dbReference type="PANTHER" id="PTHR15466:SF2">
    <property type="entry name" value="V-SET AND IMMUNOGLOBULIN DOMAIN-CONTAINING PROTEIN 4"/>
    <property type="match status" value="1"/>
</dbReference>
<dbReference type="InterPro" id="IPR003599">
    <property type="entry name" value="Ig_sub"/>
</dbReference>
<dbReference type="GO" id="GO:0045957">
    <property type="term" value="P:negative regulation of complement activation, alternative pathway"/>
    <property type="evidence" value="ECO:0007669"/>
    <property type="project" value="TreeGrafter"/>
</dbReference>
<feature type="domain" description="Ig-like" evidence="11">
    <location>
        <begin position="140"/>
        <end position="227"/>
    </location>
</feature>
<keyword evidence="9" id="KW-0812">Transmembrane</keyword>
<feature type="region of interest" description="Disordered" evidence="8">
    <location>
        <begin position="237"/>
        <end position="279"/>
    </location>
</feature>
<dbReference type="Pfam" id="PF13927">
    <property type="entry name" value="Ig_3"/>
    <property type="match status" value="1"/>
</dbReference>
<dbReference type="CDD" id="cd00096">
    <property type="entry name" value="Ig"/>
    <property type="match status" value="1"/>
</dbReference>
<proteinExistence type="predicted"/>
<evidence type="ECO:0000256" key="10">
    <source>
        <dbReference type="SAM" id="SignalP"/>
    </source>
</evidence>
<dbReference type="GO" id="GO:0005886">
    <property type="term" value="C:plasma membrane"/>
    <property type="evidence" value="ECO:0007669"/>
    <property type="project" value="UniProtKB-SubCell"/>
</dbReference>
<dbReference type="SMART" id="SM00408">
    <property type="entry name" value="IGc2"/>
    <property type="match status" value="1"/>
</dbReference>
<evidence type="ECO:0000256" key="3">
    <source>
        <dbReference type="ARBA" id="ARBA00022729"/>
    </source>
</evidence>
<gene>
    <name evidence="12" type="ORF">NDU88_001060</name>
</gene>
<name>A0AAV7VAL5_PLEWA</name>
<comment type="caution">
    <text evidence="12">The sequence shown here is derived from an EMBL/GenBank/DDBJ whole genome shotgun (WGS) entry which is preliminary data.</text>
</comment>
<dbReference type="PANTHER" id="PTHR15466">
    <property type="entry name" value="V-SET AND IMMUNOGLOBULIN DOMAIN CONTAINING 4"/>
    <property type="match status" value="1"/>
</dbReference>
<evidence type="ECO:0000313" key="12">
    <source>
        <dbReference type="EMBL" id="KAJ1197198.1"/>
    </source>
</evidence>
<evidence type="ECO:0000256" key="9">
    <source>
        <dbReference type="SAM" id="Phobius"/>
    </source>
</evidence>
<dbReference type="PROSITE" id="PS50835">
    <property type="entry name" value="IG_LIKE"/>
    <property type="match status" value="2"/>
</dbReference>
<evidence type="ECO:0000256" key="8">
    <source>
        <dbReference type="SAM" id="MobiDB-lite"/>
    </source>
</evidence>
<keyword evidence="4 9" id="KW-0472">Membrane</keyword>
<dbReference type="FunFam" id="2.60.40.10:FF:000357">
    <property type="entry name" value="Fc receptor like 1"/>
    <property type="match status" value="1"/>
</dbReference>
<dbReference type="GO" id="GO:0001851">
    <property type="term" value="F:complement component C3b binding"/>
    <property type="evidence" value="ECO:0007669"/>
    <property type="project" value="TreeGrafter"/>
</dbReference>
<keyword evidence="9" id="KW-1133">Transmembrane helix</keyword>
<feature type="compositionally biased region" description="Low complexity" evidence="8">
    <location>
        <begin position="263"/>
        <end position="274"/>
    </location>
</feature>
<keyword evidence="3 10" id="KW-0732">Signal</keyword>
<dbReference type="AlphaFoldDB" id="A0AAV7VAL5"/>
<evidence type="ECO:0000256" key="4">
    <source>
        <dbReference type="ARBA" id="ARBA00023136"/>
    </source>
</evidence>
<dbReference type="GO" id="GO:0043031">
    <property type="term" value="P:negative regulation of macrophage activation"/>
    <property type="evidence" value="ECO:0007669"/>
    <property type="project" value="InterPro"/>
</dbReference>
<protein>
    <recommendedName>
        <fullName evidence="11">Ig-like domain-containing protein</fullName>
    </recommendedName>
</protein>
<dbReference type="InterPro" id="IPR036179">
    <property type="entry name" value="Ig-like_dom_sf"/>
</dbReference>
<keyword evidence="13" id="KW-1185">Reference proteome</keyword>
<dbReference type="InterPro" id="IPR003598">
    <property type="entry name" value="Ig_sub2"/>
</dbReference>
<keyword evidence="2" id="KW-1003">Cell membrane</keyword>
<dbReference type="InterPro" id="IPR013783">
    <property type="entry name" value="Ig-like_fold"/>
</dbReference>
<dbReference type="Proteomes" id="UP001066276">
    <property type="component" value="Chromosome 2_1"/>
</dbReference>
<keyword evidence="7" id="KW-0393">Immunoglobulin domain</keyword>
<dbReference type="EMBL" id="JANPWB010000003">
    <property type="protein sequence ID" value="KAJ1197198.1"/>
    <property type="molecule type" value="Genomic_DNA"/>
</dbReference>
<evidence type="ECO:0000256" key="5">
    <source>
        <dbReference type="ARBA" id="ARBA00023157"/>
    </source>
</evidence>
<reference evidence="12" key="1">
    <citation type="journal article" date="2022" name="bioRxiv">
        <title>Sequencing and chromosome-scale assembly of the giantPleurodeles waltlgenome.</title>
        <authorList>
            <person name="Brown T."/>
            <person name="Elewa A."/>
            <person name="Iarovenko S."/>
            <person name="Subramanian E."/>
            <person name="Araus A.J."/>
            <person name="Petzold A."/>
            <person name="Susuki M."/>
            <person name="Suzuki K.-i.T."/>
            <person name="Hayashi T."/>
            <person name="Toyoda A."/>
            <person name="Oliveira C."/>
            <person name="Osipova E."/>
            <person name="Leigh N.D."/>
            <person name="Simon A."/>
            <person name="Yun M.H."/>
        </authorList>
    </citation>
    <scope>NUCLEOTIDE SEQUENCE</scope>
    <source>
        <strain evidence="12">20211129_DDA</strain>
        <tissue evidence="12">Liver</tissue>
    </source>
</reference>
<keyword evidence="6" id="KW-0325">Glycoprotein</keyword>
<dbReference type="GO" id="GO:0032703">
    <property type="term" value="P:negative regulation of interleukin-2 production"/>
    <property type="evidence" value="ECO:0007669"/>
    <property type="project" value="InterPro"/>
</dbReference>
<organism evidence="12 13">
    <name type="scientific">Pleurodeles waltl</name>
    <name type="common">Iberian ribbed newt</name>
    <dbReference type="NCBI Taxonomy" id="8319"/>
    <lineage>
        <taxon>Eukaryota</taxon>
        <taxon>Metazoa</taxon>
        <taxon>Chordata</taxon>
        <taxon>Craniata</taxon>
        <taxon>Vertebrata</taxon>
        <taxon>Euteleostomi</taxon>
        <taxon>Amphibia</taxon>
        <taxon>Batrachia</taxon>
        <taxon>Caudata</taxon>
        <taxon>Salamandroidea</taxon>
        <taxon>Salamandridae</taxon>
        <taxon>Pleurodelinae</taxon>
        <taxon>Pleurodeles</taxon>
    </lineage>
</organism>
<dbReference type="GO" id="GO:0042130">
    <property type="term" value="P:negative regulation of T cell proliferation"/>
    <property type="evidence" value="ECO:0007669"/>
    <property type="project" value="InterPro"/>
</dbReference>
<accession>A0AAV7VAL5</accession>
<dbReference type="SUPFAM" id="SSF48726">
    <property type="entry name" value="Immunoglobulin"/>
    <property type="match status" value="2"/>
</dbReference>
<comment type="subcellular location">
    <subcellularLocation>
        <location evidence="1">Cell membrane</location>
    </subcellularLocation>
</comment>
<evidence type="ECO:0000256" key="1">
    <source>
        <dbReference type="ARBA" id="ARBA00004236"/>
    </source>
</evidence>
<evidence type="ECO:0000259" key="11">
    <source>
        <dbReference type="PROSITE" id="PS50835"/>
    </source>
</evidence>
<evidence type="ECO:0000256" key="7">
    <source>
        <dbReference type="ARBA" id="ARBA00023319"/>
    </source>
</evidence>
<dbReference type="Gene3D" id="2.60.40.10">
    <property type="entry name" value="Immunoglobulins"/>
    <property type="match status" value="2"/>
</dbReference>